<dbReference type="SUPFAM" id="SSF51569">
    <property type="entry name" value="Aldolase"/>
    <property type="match status" value="1"/>
</dbReference>
<keyword evidence="4" id="KW-0456">Lyase</keyword>
<comment type="pathway">
    <text evidence="1">Carbohydrate acid metabolism.</text>
</comment>
<comment type="subunit">
    <text evidence="3">Homotrimer.</text>
</comment>
<evidence type="ECO:0000256" key="5">
    <source>
        <dbReference type="ARBA" id="ARBA00023277"/>
    </source>
</evidence>
<comment type="similarity">
    <text evidence="2">Belongs to the KHG/KDPG aldolase family.</text>
</comment>
<dbReference type="PANTHER" id="PTHR30246:SF1">
    <property type="entry name" value="2-DEHYDRO-3-DEOXY-6-PHOSPHOGALACTONATE ALDOLASE-RELATED"/>
    <property type="match status" value="1"/>
</dbReference>
<keyword evidence="5" id="KW-0119">Carbohydrate metabolism</keyword>
<dbReference type="InterPro" id="IPR013785">
    <property type="entry name" value="Aldolase_TIM"/>
</dbReference>
<proteinExistence type="inferred from homology"/>
<dbReference type="Pfam" id="PF01081">
    <property type="entry name" value="Aldolase"/>
    <property type="match status" value="1"/>
</dbReference>
<evidence type="ECO:0000256" key="1">
    <source>
        <dbReference type="ARBA" id="ARBA00004761"/>
    </source>
</evidence>
<dbReference type="CDD" id="cd00452">
    <property type="entry name" value="KDPG_aldolase"/>
    <property type="match status" value="1"/>
</dbReference>
<name>A0ABZ3JAW4_SPOA4</name>
<evidence type="ECO:0000256" key="4">
    <source>
        <dbReference type="ARBA" id="ARBA00023239"/>
    </source>
</evidence>
<protein>
    <submittedName>
        <fullName evidence="6">KHG/KDPG aldolase</fullName>
    </submittedName>
</protein>
<evidence type="ECO:0000313" key="6">
    <source>
        <dbReference type="EMBL" id="XFO75193.1"/>
    </source>
</evidence>
<evidence type="ECO:0000256" key="3">
    <source>
        <dbReference type="ARBA" id="ARBA00011233"/>
    </source>
</evidence>
<organism evidence="6 7">
    <name type="scientific">Sporomusa acidovorans (strain ATCC 49682 / DSM 3132 / Mol)</name>
    <dbReference type="NCBI Taxonomy" id="1123286"/>
    <lineage>
        <taxon>Bacteria</taxon>
        <taxon>Bacillati</taxon>
        <taxon>Bacillota</taxon>
        <taxon>Negativicutes</taxon>
        <taxon>Selenomonadales</taxon>
        <taxon>Sporomusaceae</taxon>
        <taxon>Sporomusa</taxon>
    </lineage>
</organism>
<dbReference type="EMBL" id="CP155571">
    <property type="protein sequence ID" value="XFO75193.1"/>
    <property type="molecule type" value="Genomic_DNA"/>
</dbReference>
<dbReference type="NCBIfam" id="TIGR01182">
    <property type="entry name" value="eda"/>
    <property type="match status" value="1"/>
</dbReference>
<dbReference type="Proteomes" id="UP000216052">
    <property type="component" value="Chromosome"/>
</dbReference>
<accession>A0ABZ3JAW4</accession>
<dbReference type="PANTHER" id="PTHR30246">
    <property type="entry name" value="2-KETO-3-DEOXY-6-PHOSPHOGLUCONATE ALDOLASE"/>
    <property type="match status" value="1"/>
</dbReference>
<evidence type="ECO:0000313" key="7">
    <source>
        <dbReference type="Proteomes" id="UP000216052"/>
    </source>
</evidence>
<dbReference type="NCBIfam" id="NF005119">
    <property type="entry name" value="PRK06552.1"/>
    <property type="match status" value="1"/>
</dbReference>
<reference evidence="6" key="1">
    <citation type="submission" date="2024-05" db="EMBL/GenBank/DDBJ databases">
        <title>Isolation and characterization of Sporomusa carbonis sp. nov., a carboxydotrophic hydrogenogen in the genus of Sporomusa isolated from a charcoal burning pile.</title>
        <authorList>
            <person name="Boeer T."/>
            <person name="Rosenbaum F."/>
            <person name="Eysell L."/>
            <person name="Mueller V."/>
            <person name="Daniel R."/>
            <person name="Poehlein A."/>
        </authorList>
    </citation>
    <scope>NUCLEOTIDE SEQUENCE [LARGE SCALE GENOMIC DNA]</scope>
    <source>
        <strain evidence="6">DSM 3132</strain>
    </source>
</reference>
<dbReference type="Gene3D" id="3.20.20.70">
    <property type="entry name" value="Aldolase class I"/>
    <property type="match status" value="1"/>
</dbReference>
<dbReference type="InterPro" id="IPR000887">
    <property type="entry name" value="Aldlse_KDPG_KHG"/>
</dbReference>
<dbReference type="RefSeq" id="WP_093792276.1">
    <property type="nucleotide sequence ID" value="NZ_CP155571.1"/>
</dbReference>
<sequence>MDKETVIQQLCEESLVAVIRGANRDEAGRTIEACIKGGIKFIEVTFTIPGAPVLMTALTEKYAGSDVVIGAGTVLDAATARIAILSGAQFIVSPCLDVETVKLCNRYRIAAMPGIMTVREAVMAMQAGADILKVFPGEIMGPKFVKALQGPLPQARLMPTGGVDLNNVGDWIGAGCVAVGVGGNLTRGAAKGDYEQVAAAARQFGEAVRNAKNSK</sequence>
<evidence type="ECO:0000256" key="2">
    <source>
        <dbReference type="ARBA" id="ARBA00006906"/>
    </source>
</evidence>
<keyword evidence="7" id="KW-1185">Reference proteome</keyword>
<gene>
    <name evidence="6" type="primary">kdgA</name>
    <name evidence="6" type="ORF">SPACI_053080</name>
</gene>